<organism evidence="5 8">
    <name type="scientific">Blautia wexlerae</name>
    <dbReference type="NCBI Taxonomy" id="418240"/>
    <lineage>
        <taxon>Bacteria</taxon>
        <taxon>Bacillati</taxon>
        <taxon>Bacillota</taxon>
        <taxon>Clostridia</taxon>
        <taxon>Lachnospirales</taxon>
        <taxon>Lachnospiraceae</taxon>
        <taxon>Blautia</taxon>
    </lineage>
</organism>
<dbReference type="InterPro" id="IPR036390">
    <property type="entry name" value="WH_DNA-bd_sf"/>
</dbReference>
<reference evidence="6 10" key="2">
    <citation type="journal article" date="2019" name="Nat. Med.">
        <title>A library of human gut bacterial isolates paired with longitudinal multiomics data enables mechanistic microbiome research.</title>
        <authorList>
            <person name="Poyet M."/>
            <person name="Groussin M."/>
            <person name="Gibbons S.M."/>
            <person name="Avila-Pacheco J."/>
            <person name="Jiang X."/>
            <person name="Kearney S.M."/>
            <person name="Perrotta A.R."/>
            <person name="Berdy B."/>
            <person name="Zhao S."/>
            <person name="Lieberman T.D."/>
            <person name="Swanson P.K."/>
            <person name="Smith M."/>
            <person name="Roesemann S."/>
            <person name="Alexander J.E."/>
            <person name="Rich S.A."/>
            <person name="Livny J."/>
            <person name="Vlamakis H."/>
            <person name="Clish C."/>
            <person name="Bullock K."/>
            <person name="Deik A."/>
            <person name="Scott J."/>
            <person name="Pierce K.A."/>
            <person name="Xavier R.J."/>
            <person name="Alm E.J."/>
        </authorList>
    </citation>
    <scope>NUCLEOTIDE SEQUENCE [LARGE SCALE GENOMIC DNA]</scope>
    <source>
        <strain evidence="6 10">BIOML-A1</strain>
    </source>
</reference>
<keyword evidence="3" id="KW-0238">DNA-binding</keyword>
<dbReference type="EMBL" id="WWVQ01000042">
    <property type="protein sequence ID" value="MZL34488.1"/>
    <property type="molecule type" value="Genomic_DNA"/>
</dbReference>
<dbReference type="Pfam" id="PF03965">
    <property type="entry name" value="Penicillinase_R"/>
    <property type="match status" value="1"/>
</dbReference>
<sequence>MKKTYQRLPESELDIMLVLWNNTPPMTRPEIEKVINTKKKLASTTILSLLTRLENKNFVEVTKQGKMNLYTPLVSQSDYQAHESQSVLEKLYGNSLKKFVTSLYHGKKISSEEVQDLSEFLKNLEDREE</sequence>
<keyword evidence="2" id="KW-0805">Transcription regulation</keyword>
<dbReference type="EMBL" id="CYZN01000011">
    <property type="protein sequence ID" value="CUO13709.1"/>
    <property type="molecule type" value="Genomic_DNA"/>
</dbReference>
<gene>
    <name evidence="5" type="primary">blaI_4</name>
    <name evidence="7" type="synonym">blaI_3</name>
    <name evidence="7" type="ORF">BWLFYP14_02174</name>
    <name evidence="5" type="ORF">ERS852478_01959</name>
    <name evidence="6" type="ORF">GT728_15095</name>
</gene>
<proteinExistence type="inferred from homology"/>
<dbReference type="Gene3D" id="1.10.4040.10">
    <property type="entry name" value="Penicillinase repressor domain"/>
    <property type="match status" value="1"/>
</dbReference>
<dbReference type="Proteomes" id="UP000095431">
    <property type="component" value="Unassembled WGS sequence"/>
</dbReference>
<dbReference type="Proteomes" id="UP000477285">
    <property type="component" value="Unassembled WGS sequence"/>
</dbReference>
<evidence type="ECO:0000256" key="2">
    <source>
        <dbReference type="ARBA" id="ARBA00023015"/>
    </source>
</evidence>
<dbReference type="AlphaFoldDB" id="A0A174CNG4"/>
<protein>
    <submittedName>
        <fullName evidence="6">BlaI/MecI/CopY family transcriptional regulator</fullName>
    </submittedName>
    <submittedName>
        <fullName evidence="7">Penicillinase repressor</fullName>
    </submittedName>
    <submittedName>
        <fullName evidence="5">Regulatory protein BlaI</fullName>
    </submittedName>
</protein>
<dbReference type="GO" id="GO:0003677">
    <property type="term" value="F:DNA binding"/>
    <property type="evidence" value="ECO:0007669"/>
    <property type="project" value="UniProtKB-KW"/>
</dbReference>
<evidence type="ECO:0000313" key="10">
    <source>
        <dbReference type="Proteomes" id="UP000477285"/>
    </source>
</evidence>
<reference evidence="5 8" key="1">
    <citation type="submission" date="2015-09" db="EMBL/GenBank/DDBJ databases">
        <authorList>
            <consortium name="Pathogen Informatics"/>
        </authorList>
    </citation>
    <scope>NUCLEOTIDE SEQUENCE [LARGE SCALE GENOMIC DNA]</scope>
    <source>
        <strain evidence="5 8">2789STDY5834863</strain>
    </source>
</reference>
<dbReference type="EMBL" id="CABHOF010000039">
    <property type="protein sequence ID" value="VUX65809.1"/>
    <property type="molecule type" value="Genomic_DNA"/>
</dbReference>
<dbReference type="SUPFAM" id="SSF46785">
    <property type="entry name" value="Winged helix' DNA-binding domain"/>
    <property type="match status" value="1"/>
</dbReference>
<keyword evidence="9" id="KW-1185">Reference proteome</keyword>
<evidence type="ECO:0000256" key="3">
    <source>
        <dbReference type="ARBA" id="ARBA00023125"/>
    </source>
</evidence>
<dbReference type="Gene3D" id="1.10.10.10">
    <property type="entry name" value="Winged helix-like DNA-binding domain superfamily/Winged helix DNA-binding domain"/>
    <property type="match status" value="1"/>
</dbReference>
<evidence type="ECO:0000313" key="7">
    <source>
        <dbReference type="EMBL" id="VUX65809.1"/>
    </source>
</evidence>
<evidence type="ECO:0000313" key="8">
    <source>
        <dbReference type="Proteomes" id="UP000095431"/>
    </source>
</evidence>
<name>A0A174CNG4_9FIRM</name>
<dbReference type="InterPro" id="IPR036388">
    <property type="entry name" value="WH-like_DNA-bd_sf"/>
</dbReference>
<dbReference type="Proteomes" id="UP000366766">
    <property type="component" value="Unassembled WGS sequence"/>
</dbReference>
<evidence type="ECO:0000313" key="5">
    <source>
        <dbReference type="EMBL" id="CUO13709.1"/>
    </source>
</evidence>
<reference evidence="7 9" key="3">
    <citation type="submission" date="2019-07" db="EMBL/GenBank/DDBJ databases">
        <authorList>
            <person name="Chang H.-W."/>
            <person name="Raman A."/>
            <person name="Venkatesh S."/>
            <person name="Gehrig J."/>
        </authorList>
    </citation>
    <scope>NUCLEOTIDE SEQUENCE [LARGE SCALE GENOMIC DNA]</scope>
    <source>
        <strain evidence="7">Blautia_wexlerae_LFYP_14</strain>
    </source>
</reference>
<evidence type="ECO:0000256" key="4">
    <source>
        <dbReference type="ARBA" id="ARBA00023163"/>
    </source>
</evidence>
<keyword evidence="4" id="KW-0804">Transcription</keyword>
<accession>A0A174CNG4</accession>
<dbReference type="InterPro" id="IPR005650">
    <property type="entry name" value="BlaI_family"/>
</dbReference>
<evidence type="ECO:0000313" key="9">
    <source>
        <dbReference type="Proteomes" id="UP000366766"/>
    </source>
</evidence>
<dbReference type="RefSeq" id="WP_008703603.1">
    <property type="nucleotide sequence ID" value="NZ_BTHH01000012.1"/>
</dbReference>
<comment type="similarity">
    <text evidence="1">Belongs to the BlaI transcriptional regulatory family.</text>
</comment>
<evidence type="ECO:0000256" key="1">
    <source>
        <dbReference type="ARBA" id="ARBA00011046"/>
    </source>
</evidence>
<evidence type="ECO:0000313" key="6">
    <source>
        <dbReference type="EMBL" id="MZL34488.1"/>
    </source>
</evidence>
<dbReference type="GO" id="GO:0045892">
    <property type="term" value="P:negative regulation of DNA-templated transcription"/>
    <property type="evidence" value="ECO:0007669"/>
    <property type="project" value="InterPro"/>
</dbReference>
<dbReference type="PIRSF" id="PIRSF019455">
    <property type="entry name" value="CopR_AtkY"/>
    <property type="match status" value="1"/>
</dbReference>